<evidence type="ECO:0000313" key="9">
    <source>
        <dbReference type="EMBL" id="CAH1113643.1"/>
    </source>
</evidence>
<keyword evidence="7" id="KW-0325">Glycoprotein</keyword>
<feature type="transmembrane region" description="Helical" evidence="8">
    <location>
        <begin position="124"/>
        <end position="145"/>
    </location>
</feature>
<keyword evidence="3 8" id="KW-0812">Transmembrane</keyword>
<dbReference type="InterPro" id="IPR052192">
    <property type="entry name" value="Insect_Ionotropic_Sensory_Rcpt"/>
</dbReference>
<evidence type="ECO:0000256" key="1">
    <source>
        <dbReference type="ARBA" id="ARBA00004651"/>
    </source>
</evidence>
<comment type="subcellular location">
    <subcellularLocation>
        <location evidence="1">Cell membrane</location>
        <topology evidence="1">Multi-pass membrane protein</topology>
    </subcellularLocation>
</comment>
<keyword evidence="4 8" id="KW-1133">Transmembrane helix</keyword>
<reference evidence="9" key="1">
    <citation type="submission" date="2022-01" db="EMBL/GenBank/DDBJ databases">
        <authorList>
            <person name="King R."/>
        </authorList>
    </citation>
    <scope>NUCLEOTIDE SEQUENCE</scope>
</reference>
<evidence type="ECO:0000256" key="3">
    <source>
        <dbReference type="ARBA" id="ARBA00022692"/>
    </source>
</evidence>
<organism evidence="9 10">
    <name type="scientific">Psylliodes chrysocephalus</name>
    <dbReference type="NCBI Taxonomy" id="3402493"/>
    <lineage>
        <taxon>Eukaryota</taxon>
        <taxon>Metazoa</taxon>
        <taxon>Ecdysozoa</taxon>
        <taxon>Arthropoda</taxon>
        <taxon>Hexapoda</taxon>
        <taxon>Insecta</taxon>
        <taxon>Pterygota</taxon>
        <taxon>Neoptera</taxon>
        <taxon>Endopterygota</taxon>
        <taxon>Coleoptera</taxon>
        <taxon>Polyphaga</taxon>
        <taxon>Cucujiformia</taxon>
        <taxon>Chrysomeloidea</taxon>
        <taxon>Chrysomelidae</taxon>
        <taxon>Galerucinae</taxon>
        <taxon>Alticini</taxon>
        <taxon>Psylliodes</taxon>
    </lineage>
</organism>
<protein>
    <recommendedName>
        <fullName evidence="11">Ionotropic receptor</fullName>
    </recommendedName>
</protein>
<evidence type="ECO:0000256" key="7">
    <source>
        <dbReference type="ARBA" id="ARBA00023180"/>
    </source>
</evidence>
<gene>
    <name evidence="9" type="ORF">PSYICH_LOCUS13034</name>
</gene>
<dbReference type="AlphaFoldDB" id="A0A9P0DBD6"/>
<keyword evidence="10" id="KW-1185">Reference proteome</keyword>
<evidence type="ECO:0000256" key="5">
    <source>
        <dbReference type="ARBA" id="ARBA00023136"/>
    </source>
</evidence>
<evidence type="ECO:0000256" key="2">
    <source>
        <dbReference type="ARBA" id="ARBA00022475"/>
    </source>
</evidence>
<keyword evidence="5 8" id="KW-0472">Membrane</keyword>
<evidence type="ECO:0000256" key="4">
    <source>
        <dbReference type="ARBA" id="ARBA00022989"/>
    </source>
</evidence>
<dbReference type="GO" id="GO:0005886">
    <property type="term" value="C:plasma membrane"/>
    <property type="evidence" value="ECO:0007669"/>
    <property type="project" value="UniProtKB-SubCell"/>
</dbReference>
<dbReference type="Proteomes" id="UP001153636">
    <property type="component" value="Chromosome 7"/>
</dbReference>
<keyword evidence="6" id="KW-0675">Receptor</keyword>
<dbReference type="PANTHER" id="PTHR42643">
    <property type="entry name" value="IONOTROPIC RECEPTOR 20A-RELATED"/>
    <property type="match status" value="1"/>
</dbReference>
<feature type="transmembrane region" description="Helical" evidence="8">
    <location>
        <begin position="181"/>
        <end position="200"/>
    </location>
</feature>
<evidence type="ECO:0008006" key="11">
    <source>
        <dbReference type="Google" id="ProtNLM"/>
    </source>
</evidence>
<dbReference type="PANTHER" id="PTHR42643:SF24">
    <property type="entry name" value="IONOTROPIC RECEPTOR 60A"/>
    <property type="match status" value="1"/>
</dbReference>
<proteinExistence type="predicted"/>
<evidence type="ECO:0000313" key="10">
    <source>
        <dbReference type="Proteomes" id="UP001153636"/>
    </source>
</evidence>
<sequence>MLQSTVGVFSYLDPVHICNYSSIFSQDGVQGIEIHLLKSICKIYNFTYQLVSFDDKEYNKSVIRTMLDNIFLGKIAWGMGAIILTSTRAQDFDVTAYVYIDGYSAIFSRTFEKSSNEAFILKNVGYHFAEMFCGLCITGVVYAYYRLFKLRQFQRYINLVFFPLYEQPQDIKMIKQSTLRILFLLWWLMCYVLAISYKTYLFSSNLNLSTDLNTLGDLVKNGFKFQGYYSDYTFIETECQRAPSSFCKQLIPRFSVTNDICQTFHSMFDKKIAVIGEVSSLRYLFYKSCNMSYDQRNEVLLVNDFLFGPQLHFWPMEKNSILSEPFLKIIGILNQAGVYPVWNNMELGYREALESKMTKVGVNLMAISMKKLALPFSLLIFGNILAILTFLVEIIYKSRMKKKHF</sequence>
<name>A0A9P0DBD6_9CUCU</name>
<dbReference type="EMBL" id="OV651819">
    <property type="protein sequence ID" value="CAH1113643.1"/>
    <property type="molecule type" value="Genomic_DNA"/>
</dbReference>
<dbReference type="OrthoDB" id="6762463at2759"/>
<dbReference type="SUPFAM" id="SSF53850">
    <property type="entry name" value="Periplasmic binding protein-like II"/>
    <property type="match status" value="1"/>
</dbReference>
<accession>A0A9P0DBD6</accession>
<feature type="transmembrane region" description="Helical" evidence="8">
    <location>
        <begin position="372"/>
        <end position="396"/>
    </location>
</feature>
<dbReference type="Gene3D" id="3.40.190.10">
    <property type="entry name" value="Periplasmic binding protein-like II"/>
    <property type="match status" value="1"/>
</dbReference>
<evidence type="ECO:0000256" key="8">
    <source>
        <dbReference type="SAM" id="Phobius"/>
    </source>
</evidence>
<evidence type="ECO:0000256" key="6">
    <source>
        <dbReference type="ARBA" id="ARBA00023170"/>
    </source>
</evidence>
<keyword evidence="2" id="KW-1003">Cell membrane</keyword>